<feature type="compositionally biased region" description="Polar residues" evidence="4">
    <location>
        <begin position="741"/>
        <end position="751"/>
    </location>
</feature>
<feature type="compositionally biased region" description="Polar residues" evidence="4">
    <location>
        <begin position="525"/>
        <end position="560"/>
    </location>
</feature>
<dbReference type="InterPro" id="IPR015410">
    <property type="entry name" value="DUF1985"/>
</dbReference>
<name>A0A8X7RA50_BRACI</name>
<dbReference type="InterPro" id="IPR038765">
    <property type="entry name" value="Papain-like_cys_pep_sf"/>
</dbReference>
<feature type="compositionally biased region" description="Polar residues" evidence="4">
    <location>
        <begin position="580"/>
        <end position="592"/>
    </location>
</feature>
<feature type="domain" description="Ubiquitin-like protease family profile" evidence="5">
    <location>
        <begin position="825"/>
        <end position="994"/>
    </location>
</feature>
<feature type="region of interest" description="Disordered" evidence="4">
    <location>
        <begin position="401"/>
        <end position="455"/>
    </location>
</feature>
<keyword evidence="3" id="KW-0378">Hydrolase</keyword>
<feature type="compositionally biased region" description="Basic and acidic residues" evidence="4">
    <location>
        <begin position="479"/>
        <end position="493"/>
    </location>
</feature>
<evidence type="ECO:0000256" key="2">
    <source>
        <dbReference type="ARBA" id="ARBA00022670"/>
    </source>
</evidence>
<evidence type="ECO:0000256" key="4">
    <source>
        <dbReference type="SAM" id="MobiDB-lite"/>
    </source>
</evidence>
<accession>A0A8X7RA50</accession>
<dbReference type="PROSITE" id="PS50600">
    <property type="entry name" value="ULP_PROTEASE"/>
    <property type="match status" value="1"/>
</dbReference>
<dbReference type="Pfam" id="PF02902">
    <property type="entry name" value="Peptidase_C48"/>
    <property type="match status" value="1"/>
</dbReference>
<dbReference type="AlphaFoldDB" id="A0A8X7RA50"/>
<evidence type="ECO:0000313" key="6">
    <source>
        <dbReference type="EMBL" id="KAG2285379.1"/>
    </source>
</evidence>
<dbReference type="Gene3D" id="3.40.395.10">
    <property type="entry name" value="Adenoviral Proteinase, Chain A"/>
    <property type="match status" value="1"/>
</dbReference>
<dbReference type="Proteomes" id="UP000886595">
    <property type="component" value="Unassembled WGS sequence"/>
</dbReference>
<evidence type="ECO:0000256" key="1">
    <source>
        <dbReference type="ARBA" id="ARBA00005234"/>
    </source>
</evidence>
<feature type="region of interest" description="Disordered" evidence="4">
    <location>
        <begin position="473"/>
        <end position="701"/>
    </location>
</feature>
<feature type="compositionally biased region" description="Polar residues" evidence="4">
    <location>
        <begin position="445"/>
        <end position="455"/>
    </location>
</feature>
<gene>
    <name evidence="6" type="ORF">Bca52824_044983</name>
</gene>
<sequence length="1037" mass="116646">NAVDLRLPKRLFATDKFPRHRLNIYSRPNILAFLRHVLRDPPAFRKIGESSLGKLFDLPTRQIPVSCKLIHSLMSRQLLCNQEYTLWSVFGKDPLRFSLEEFGTITGLNCGGLPEGYEAPDHNRKGANKQKGAQKDLLWEQIVGKYNNITIADLADELENDTQMDEWRKIPLSLIIIVRSDALEDVDTFLEFPWGRESFVHTIRCMRPPKFDKGKPVDNPVDLLRLKLKQESFRLTSFPLALQLLAFKAILMLQSKIPAPQNEQTIMDLTQPNLPNHPSIELDSVLQVEDNPTLLVTPLIPLVRGPQPMWGLWSNEKTYDKPLFTFTPIPEEPVHKKHTSNTEQRRITRLQAASTSTPGPTNELLEARVITLEANATVMEGKLIMLEATVAKLGASNERLKEKLNRKRKRSRSGSLFPQFVVKHRRRSAPMTPQNNDLPDHDQHVSPNSKKSQLNQTTDGCFVAHLSSRRSDFNNLGGPDHDLSHHNSLDHNSSHQHSLVHNSPNQHANDHQSCDQNSPHRRSPNHFSPNHHSPDTNSPQNRSPNHCSPNHHSPTNQLPHLNSLAHDSLNTKSPNHRTESPSSPDHNSTEHTISLGDPSPNYHSSKHVSPANDSGLPSSPMITLSDHVFNTPISPTYRPPPHAALSPQVSHSQQFAPIATLPQFDATPLNQPTSQSSPAHSLTLTEPDTAPPPAGFSTHCSTPNAFAATAVLKGSTSTFSQTPRRLIDEEQKIDHGPGELSDSSPDKTAQTRYLDVCELSDSSPAKKNTPHSPSDDEKAHAEAFINRPDFPHYLLITPPPNDLWDIFSKTLSSKKNVFHVTPSKLDFDNRFVLQLATPSQWTYSLHMAVLMNTLGVRHKDVLLMENASFTPPTLTSLMQSKDRQFQAAIKKTRFEVHKVYTPMIWGHRHWVGLAINLVAGHVEVLDSLPDLNNEDAVLGFLKPILQMLSYLIRYVAKNNSRDLSPFTYQRKLGTYQNIRSGDYGPVCMKFMELHVYGDPYPHMSGITYDNVDKFQQKYAMVAYKTIVLPAYHATTPQ</sequence>
<proteinExistence type="inferred from homology"/>
<keyword evidence="2" id="KW-0645">Protease</keyword>
<dbReference type="PANTHER" id="PTHR48449">
    <property type="entry name" value="DUF1985 DOMAIN-CONTAINING PROTEIN"/>
    <property type="match status" value="1"/>
</dbReference>
<feature type="region of interest" description="Disordered" evidence="4">
    <location>
        <begin position="717"/>
        <end position="779"/>
    </location>
</feature>
<organism evidence="6 7">
    <name type="scientific">Brassica carinata</name>
    <name type="common">Ethiopian mustard</name>
    <name type="synonym">Abyssinian cabbage</name>
    <dbReference type="NCBI Taxonomy" id="52824"/>
    <lineage>
        <taxon>Eukaryota</taxon>
        <taxon>Viridiplantae</taxon>
        <taxon>Streptophyta</taxon>
        <taxon>Embryophyta</taxon>
        <taxon>Tracheophyta</taxon>
        <taxon>Spermatophyta</taxon>
        <taxon>Magnoliopsida</taxon>
        <taxon>eudicotyledons</taxon>
        <taxon>Gunneridae</taxon>
        <taxon>Pentapetalae</taxon>
        <taxon>rosids</taxon>
        <taxon>malvids</taxon>
        <taxon>Brassicales</taxon>
        <taxon>Brassicaceae</taxon>
        <taxon>Brassiceae</taxon>
        <taxon>Brassica</taxon>
    </lineage>
</organism>
<feature type="compositionally biased region" description="Polar residues" evidence="4">
    <location>
        <begin position="668"/>
        <end position="686"/>
    </location>
</feature>
<keyword evidence="7" id="KW-1185">Reference proteome</keyword>
<dbReference type="GO" id="GO:0006508">
    <property type="term" value="P:proteolysis"/>
    <property type="evidence" value="ECO:0007669"/>
    <property type="project" value="UniProtKB-KW"/>
</dbReference>
<reference evidence="6 7" key="1">
    <citation type="submission" date="2020-02" db="EMBL/GenBank/DDBJ databases">
        <authorList>
            <person name="Ma Q."/>
            <person name="Huang Y."/>
            <person name="Song X."/>
            <person name="Pei D."/>
        </authorList>
    </citation>
    <scope>NUCLEOTIDE SEQUENCE [LARGE SCALE GENOMIC DNA]</scope>
    <source>
        <strain evidence="6">Sxm20200214</strain>
        <tissue evidence="6">Leaf</tissue>
    </source>
</reference>
<dbReference type="SUPFAM" id="SSF54001">
    <property type="entry name" value="Cysteine proteinases"/>
    <property type="match status" value="1"/>
</dbReference>
<dbReference type="Pfam" id="PF09331">
    <property type="entry name" value="DUF1985"/>
    <property type="match status" value="1"/>
</dbReference>
<feature type="non-terminal residue" evidence="6">
    <location>
        <position position="1037"/>
    </location>
</feature>
<comment type="caution">
    <text evidence="6">The sequence shown here is derived from an EMBL/GenBank/DDBJ whole genome shotgun (WGS) entry which is preliminary data.</text>
</comment>
<feature type="compositionally biased region" description="Basic and acidic residues" evidence="4">
    <location>
        <begin position="725"/>
        <end position="737"/>
    </location>
</feature>
<evidence type="ECO:0000256" key="3">
    <source>
        <dbReference type="ARBA" id="ARBA00022801"/>
    </source>
</evidence>
<dbReference type="GO" id="GO:0008234">
    <property type="term" value="F:cysteine-type peptidase activity"/>
    <property type="evidence" value="ECO:0007669"/>
    <property type="project" value="InterPro"/>
</dbReference>
<feature type="compositionally biased region" description="Polar residues" evidence="4">
    <location>
        <begin position="760"/>
        <end position="772"/>
    </location>
</feature>
<evidence type="ECO:0000313" key="7">
    <source>
        <dbReference type="Proteomes" id="UP000886595"/>
    </source>
</evidence>
<feature type="compositionally biased region" description="Polar residues" evidence="4">
    <location>
        <begin position="611"/>
        <end position="622"/>
    </location>
</feature>
<comment type="similarity">
    <text evidence="1">Belongs to the peptidase C48 family.</text>
</comment>
<protein>
    <recommendedName>
        <fullName evidence="5">Ubiquitin-like protease family profile domain-containing protein</fullName>
    </recommendedName>
</protein>
<dbReference type="EMBL" id="JAAMPC010000010">
    <property type="protein sequence ID" value="KAG2285379.1"/>
    <property type="molecule type" value="Genomic_DNA"/>
</dbReference>
<evidence type="ECO:0000259" key="5">
    <source>
        <dbReference type="PROSITE" id="PS50600"/>
    </source>
</evidence>
<dbReference type="OrthoDB" id="1750169at2759"/>
<dbReference type="PANTHER" id="PTHR48449:SF1">
    <property type="entry name" value="DUF1985 DOMAIN-CONTAINING PROTEIN"/>
    <property type="match status" value="1"/>
</dbReference>
<dbReference type="InterPro" id="IPR003653">
    <property type="entry name" value="Peptidase_C48_C"/>
</dbReference>